<dbReference type="EMBL" id="AP009552">
    <property type="protein sequence ID" value="BAG05357.1"/>
    <property type="molecule type" value="Genomic_DNA"/>
</dbReference>
<dbReference type="PaxDb" id="449447-MAE_55350"/>
<sequence length="58" mass="6454">MATANNLETLYQFSEGFSNLQARNIEIVQAAVNRLETRGIHQVFAAVDPMFILSGDKL</sequence>
<accession>B0JGU1</accession>
<reference evidence="1 2" key="1">
    <citation type="journal article" date="2007" name="DNA Res.">
        <title>Complete genomic structure of the bloom-forming toxic cyanobacterium Microcystis aeruginosa NIES-843.</title>
        <authorList>
            <person name="Kaneko T."/>
            <person name="Nakajima N."/>
            <person name="Okamoto S."/>
            <person name="Suzuki I."/>
            <person name="Tanabe Y."/>
            <person name="Tamaoki M."/>
            <person name="Nakamura Y."/>
            <person name="Kasai F."/>
            <person name="Watanabe A."/>
            <person name="Kawashima K."/>
            <person name="Kishida Y."/>
            <person name="Ono A."/>
            <person name="Shimizu Y."/>
            <person name="Takahashi C."/>
            <person name="Minami C."/>
            <person name="Fujishiro T."/>
            <person name="Kohara M."/>
            <person name="Katoh M."/>
            <person name="Nakazaki N."/>
            <person name="Nakayama S."/>
            <person name="Yamada M."/>
            <person name="Tabata S."/>
            <person name="Watanabe M.M."/>
        </authorList>
    </citation>
    <scope>NUCLEOTIDE SEQUENCE [LARGE SCALE GENOMIC DNA]</scope>
    <source>
        <strain evidence="2">NIES-843 / IAM M-247</strain>
    </source>
</reference>
<dbReference type="STRING" id="449447.MAE_55350"/>
<dbReference type="eggNOG" id="COG2242">
    <property type="taxonomic scope" value="Bacteria"/>
</dbReference>
<name>B0JGU1_MICAN</name>
<dbReference type="Proteomes" id="UP000001510">
    <property type="component" value="Chromosome"/>
</dbReference>
<proteinExistence type="predicted"/>
<dbReference type="EnsemblBacteria" id="BAG05357">
    <property type="protein sequence ID" value="BAG05357"/>
    <property type="gene ID" value="MAE_55350"/>
</dbReference>
<organism evidence="1 2">
    <name type="scientific">Microcystis aeruginosa (strain NIES-843 / IAM M-2473)</name>
    <dbReference type="NCBI Taxonomy" id="449447"/>
    <lineage>
        <taxon>Bacteria</taxon>
        <taxon>Bacillati</taxon>
        <taxon>Cyanobacteriota</taxon>
        <taxon>Cyanophyceae</taxon>
        <taxon>Oscillatoriophycideae</taxon>
        <taxon>Chroococcales</taxon>
        <taxon>Microcystaceae</taxon>
        <taxon>Microcystis</taxon>
    </lineage>
</organism>
<dbReference type="HOGENOM" id="CLU_2974406_0_0_3"/>
<evidence type="ECO:0000313" key="2">
    <source>
        <dbReference type="Proteomes" id="UP000001510"/>
    </source>
</evidence>
<protein>
    <submittedName>
        <fullName evidence="1">Precorrin decarbocylase</fullName>
    </submittedName>
</protein>
<keyword evidence="2" id="KW-1185">Reference proteome</keyword>
<dbReference type="KEGG" id="mar:MAE_55350"/>
<evidence type="ECO:0000313" key="1">
    <source>
        <dbReference type="EMBL" id="BAG05357.1"/>
    </source>
</evidence>
<gene>
    <name evidence="1" type="primary">cobL</name>
    <name evidence="1" type="ordered locus">MAE_55350</name>
</gene>
<dbReference type="AlphaFoldDB" id="B0JGU1"/>